<dbReference type="FunFam" id="3.40.50.2000:FF:000072">
    <property type="entry name" value="Glycosyl transferase"/>
    <property type="match status" value="1"/>
</dbReference>
<dbReference type="PANTHER" id="PTHR48050">
    <property type="entry name" value="STEROL 3-BETA-GLUCOSYLTRANSFERASE"/>
    <property type="match status" value="1"/>
</dbReference>
<dbReference type="InterPro" id="IPR010610">
    <property type="entry name" value="EryCIII-like_C"/>
</dbReference>
<feature type="domain" description="Erythromycin biosynthesis protein CIII-like C-terminal" evidence="1">
    <location>
        <begin position="282"/>
        <end position="420"/>
    </location>
</feature>
<protein>
    <submittedName>
        <fullName evidence="2">Glycosyl transferase</fullName>
    </submittedName>
</protein>
<gene>
    <name evidence="2" type="ORF">BEL07_16195</name>
</gene>
<organism evidence="2 3">
    <name type="scientific">Mycolicibacterium grossiae</name>
    <dbReference type="NCBI Taxonomy" id="1552759"/>
    <lineage>
        <taxon>Bacteria</taxon>
        <taxon>Bacillati</taxon>
        <taxon>Actinomycetota</taxon>
        <taxon>Actinomycetes</taxon>
        <taxon>Mycobacteriales</taxon>
        <taxon>Mycobacteriaceae</taxon>
        <taxon>Mycolicibacterium</taxon>
    </lineage>
</organism>
<dbReference type="RefSeq" id="WP_070354146.1">
    <property type="nucleotide sequence ID" value="NZ_CP043474.1"/>
</dbReference>
<evidence type="ECO:0000313" key="3">
    <source>
        <dbReference type="Proteomes" id="UP000178953"/>
    </source>
</evidence>
<dbReference type="InterPro" id="IPR002213">
    <property type="entry name" value="UDP_glucos_trans"/>
</dbReference>
<dbReference type="GO" id="GO:0008194">
    <property type="term" value="F:UDP-glycosyltransferase activity"/>
    <property type="evidence" value="ECO:0007669"/>
    <property type="project" value="InterPro"/>
</dbReference>
<dbReference type="GO" id="GO:0016758">
    <property type="term" value="F:hexosyltransferase activity"/>
    <property type="evidence" value="ECO:0007669"/>
    <property type="project" value="UniProtKB-ARBA"/>
</dbReference>
<comment type="caution">
    <text evidence="2">The sequence shown here is derived from an EMBL/GenBank/DDBJ whole genome shotgun (WGS) entry which is preliminary data.</text>
</comment>
<dbReference type="SUPFAM" id="SSF53756">
    <property type="entry name" value="UDP-Glycosyltransferase/glycogen phosphorylase"/>
    <property type="match status" value="1"/>
</dbReference>
<dbReference type="EMBL" id="MCHX01000036">
    <property type="protein sequence ID" value="OFJ52644.1"/>
    <property type="molecule type" value="Genomic_DNA"/>
</dbReference>
<dbReference type="Pfam" id="PF06722">
    <property type="entry name" value="EryCIII-like_C"/>
    <property type="match status" value="1"/>
</dbReference>
<dbReference type="GO" id="GO:0009247">
    <property type="term" value="P:glycolipid biosynthetic process"/>
    <property type="evidence" value="ECO:0007669"/>
    <property type="project" value="UniProtKB-ARBA"/>
</dbReference>
<accession>A0A1E8Q431</accession>
<dbReference type="CDD" id="cd03784">
    <property type="entry name" value="GT1_Gtf-like"/>
    <property type="match status" value="1"/>
</dbReference>
<dbReference type="PANTHER" id="PTHR48050:SF13">
    <property type="entry name" value="STEROL 3-BETA-GLUCOSYLTRANSFERASE UGT80A2"/>
    <property type="match status" value="1"/>
</dbReference>
<keyword evidence="2" id="KW-0808">Transferase</keyword>
<evidence type="ECO:0000259" key="1">
    <source>
        <dbReference type="Pfam" id="PF06722"/>
    </source>
</evidence>
<dbReference type="GO" id="GO:0017000">
    <property type="term" value="P:antibiotic biosynthetic process"/>
    <property type="evidence" value="ECO:0007669"/>
    <property type="project" value="UniProtKB-ARBA"/>
</dbReference>
<dbReference type="GO" id="GO:0016020">
    <property type="term" value="C:membrane"/>
    <property type="evidence" value="ECO:0007669"/>
    <property type="project" value="GOC"/>
</dbReference>
<reference evidence="2 3" key="1">
    <citation type="submission" date="2016-09" db="EMBL/GenBank/DDBJ databases">
        <title>genome sequence of Mycobacterium sp. 739 SCH.</title>
        <authorList>
            <person name="Greninger A.L."/>
            <person name="Qin X."/>
            <person name="Jerome K."/>
            <person name="Vora S."/>
            <person name="Quinn K."/>
        </authorList>
    </citation>
    <scope>NUCLEOTIDE SEQUENCE [LARGE SCALE GENOMIC DNA]</scope>
    <source>
        <strain evidence="2 3">SCH</strain>
    </source>
</reference>
<keyword evidence="3" id="KW-1185">Reference proteome</keyword>
<sequence>MAHVLIAACPPVGHVAPLLNVARGLVARGDEVTVLTSVRHADEVRAAGARLHPLPYGADVDDATLDADLPGRAATSGIARINFDVKHVFVRPMPHQAAALAEILAGGSVDAILVDAFFLGVLPLLLDTDTPRPPILTYSTTPLFLTSRDTAPGGTGLPPASGPLGRLRNRVLTVASQRWLLRPAHRAAQTMLDALGLPPLPVFVLDSAALADRLIVPTIPEFEYPRTDLPAHVRFVGAVTPERTERFVVPAWWPELFRGRPVVHVTQGTIDNADLGRLIAPTIAALADEDVTVVVTTGGRPLQMLPDPLPDNVFVAEFIPHDVLLPHVDVMVTNGGYGAVQRALLDGVPLVVAGNTEDKPEVAARVAWCGAGIDLKTGTPSAAAVRRAVRDVLDRPEYRLAAARLRDAHARRDGVAEIAALIDDVITERRVAERAVVAGRA</sequence>
<dbReference type="OrthoDB" id="6620093at2"/>
<proteinExistence type="predicted"/>
<dbReference type="Proteomes" id="UP000178953">
    <property type="component" value="Unassembled WGS sequence"/>
</dbReference>
<evidence type="ECO:0000313" key="2">
    <source>
        <dbReference type="EMBL" id="OFJ52644.1"/>
    </source>
</evidence>
<dbReference type="InterPro" id="IPR050426">
    <property type="entry name" value="Glycosyltransferase_28"/>
</dbReference>
<name>A0A1E8Q431_9MYCO</name>
<dbReference type="AlphaFoldDB" id="A0A1E8Q431"/>
<dbReference type="Gene3D" id="3.40.50.2000">
    <property type="entry name" value="Glycogen Phosphorylase B"/>
    <property type="match status" value="2"/>
</dbReference>